<comment type="caution">
    <text evidence="2">The sequence shown here is derived from an EMBL/GenBank/DDBJ whole genome shotgun (WGS) entry which is preliminary data.</text>
</comment>
<reference evidence="2 3" key="1">
    <citation type="submission" date="2019-10" db="EMBL/GenBank/DDBJ databases">
        <title>Dictyobacter vulcani sp. nov., within the class Ktedonobacteria, isolated from soil of volcanic Mt. Zao.</title>
        <authorList>
            <person name="Zheng Y."/>
            <person name="Wang C.M."/>
            <person name="Sakai Y."/>
            <person name="Abe K."/>
            <person name="Yokota A."/>
            <person name="Yabe S."/>
        </authorList>
    </citation>
    <scope>NUCLEOTIDE SEQUENCE [LARGE SCALE GENOMIC DNA]</scope>
    <source>
        <strain evidence="2 3">W12</strain>
    </source>
</reference>
<accession>A0A5J4KFM8</accession>
<feature type="domain" description="AB hydrolase-1" evidence="1">
    <location>
        <begin position="39"/>
        <end position="108"/>
    </location>
</feature>
<dbReference type="Proteomes" id="UP000326912">
    <property type="component" value="Unassembled WGS sequence"/>
</dbReference>
<protein>
    <recommendedName>
        <fullName evidence="1">AB hydrolase-1 domain-containing protein</fullName>
    </recommendedName>
</protein>
<evidence type="ECO:0000313" key="3">
    <source>
        <dbReference type="Proteomes" id="UP000326912"/>
    </source>
</evidence>
<dbReference type="AlphaFoldDB" id="A0A5J4KFM8"/>
<sequence length="122" mass="13817">MINDLRATLPHATANPKDFANVLNSYVEPWNNELGKEILFQHVRNLVPYYLNSVSSDLRTLGRPTLIIWGEKDEQIPVKYAERLHREIPQSELIILPGAGHLSLFDAPDAIASALKNFITNR</sequence>
<dbReference type="InterPro" id="IPR029058">
    <property type="entry name" value="AB_hydrolase_fold"/>
</dbReference>
<evidence type="ECO:0000313" key="2">
    <source>
        <dbReference type="EMBL" id="GER88204.1"/>
    </source>
</evidence>
<dbReference type="EMBL" id="BKZW01000001">
    <property type="protein sequence ID" value="GER88204.1"/>
    <property type="molecule type" value="Genomic_DNA"/>
</dbReference>
<dbReference type="SUPFAM" id="SSF53474">
    <property type="entry name" value="alpha/beta-Hydrolases"/>
    <property type="match status" value="1"/>
</dbReference>
<organism evidence="2 3">
    <name type="scientific">Dictyobacter vulcani</name>
    <dbReference type="NCBI Taxonomy" id="2607529"/>
    <lineage>
        <taxon>Bacteria</taxon>
        <taxon>Bacillati</taxon>
        <taxon>Chloroflexota</taxon>
        <taxon>Ktedonobacteria</taxon>
        <taxon>Ktedonobacterales</taxon>
        <taxon>Dictyobacteraceae</taxon>
        <taxon>Dictyobacter</taxon>
    </lineage>
</organism>
<dbReference type="RefSeq" id="WP_162005157.1">
    <property type="nucleotide sequence ID" value="NZ_BKZW01000001.1"/>
</dbReference>
<evidence type="ECO:0000259" key="1">
    <source>
        <dbReference type="Pfam" id="PF00561"/>
    </source>
</evidence>
<proteinExistence type="predicted"/>
<keyword evidence="3" id="KW-1185">Reference proteome</keyword>
<name>A0A5J4KFM8_9CHLR</name>
<dbReference type="Gene3D" id="3.40.50.1820">
    <property type="entry name" value="alpha/beta hydrolase"/>
    <property type="match status" value="1"/>
</dbReference>
<dbReference type="Pfam" id="PF00561">
    <property type="entry name" value="Abhydrolase_1"/>
    <property type="match status" value="1"/>
</dbReference>
<dbReference type="PANTHER" id="PTHR43689:SF8">
    <property type="entry name" value="ALPHA_BETA-HYDROLASES SUPERFAMILY PROTEIN"/>
    <property type="match status" value="1"/>
</dbReference>
<gene>
    <name evidence="2" type="ORF">KDW_23660</name>
</gene>
<dbReference type="InterPro" id="IPR000073">
    <property type="entry name" value="AB_hydrolase_1"/>
</dbReference>
<dbReference type="PANTHER" id="PTHR43689">
    <property type="entry name" value="HYDROLASE"/>
    <property type="match status" value="1"/>
</dbReference>